<dbReference type="InterPro" id="IPR036878">
    <property type="entry name" value="Glu_permease_IIB"/>
</dbReference>
<feature type="transmembrane region" description="Helical" evidence="12">
    <location>
        <begin position="419"/>
        <end position="441"/>
    </location>
</feature>
<feature type="active site" description="Phosphocysteine intermediate; for EIIB activity" evidence="11">
    <location>
        <position position="26"/>
    </location>
</feature>
<feature type="transmembrane region" description="Helical" evidence="12">
    <location>
        <begin position="275"/>
        <end position="300"/>
    </location>
</feature>
<feature type="transmembrane region" description="Helical" evidence="12">
    <location>
        <begin position="380"/>
        <end position="399"/>
    </location>
</feature>
<dbReference type="Gene3D" id="3.30.1360.60">
    <property type="entry name" value="Glucose permease domain IIB"/>
    <property type="match status" value="1"/>
</dbReference>
<evidence type="ECO:0000313" key="15">
    <source>
        <dbReference type="EMBL" id="WCE15980.1"/>
    </source>
</evidence>
<dbReference type="PANTHER" id="PTHR30175">
    <property type="entry name" value="PHOSPHOTRANSFERASE SYSTEM TRANSPORT PROTEIN"/>
    <property type="match status" value="1"/>
</dbReference>
<dbReference type="CDD" id="cd00212">
    <property type="entry name" value="PTS_IIB_glc"/>
    <property type="match status" value="1"/>
</dbReference>
<feature type="transmembrane region" description="Helical" evidence="12">
    <location>
        <begin position="105"/>
        <end position="127"/>
    </location>
</feature>
<dbReference type="InterPro" id="IPR050558">
    <property type="entry name" value="PTS_Sugar-Specific_Components"/>
</dbReference>
<dbReference type="Proteomes" id="UP001210538">
    <property type="component" value="Plasmid unnamed1"/>
</dbReference>
<feature type="transmembrane region" description="Helical" evidence="12">
    <location>
        <begin position="239"/>
        <end position="263"/>
    </location>
</feature>
<evidence type="ECO:0000256" key="4">
    <source>
        <dbReference type="ARBA" id="ARBA00022597"/>
    </source>
</evidence>
<dbReference type="InterPro" id="IPR003352">
    <property type="entry name" value="PTS_EIIC"/>
</dbReference>
<accession>A0AAX3LI93</accession>
<feature type="transmembrane region" description="Helical" evidence="12">
    <location>
        <begin position="321"/>
        <end position="341"/>
    </location>
</feature>
<dbReference type="InterPro" id="IPR013013">
    <property type="entry name" value="PTS_EIIC_1"/>
</dbReference>
<keyword evidence="7 12" id="KW-0812">Transmembrane</keyword>
<keyword evidence="5" id="KW-0808">Transferase</keyword>
<evidence type="ECO:0000256" key="5">
    <source>
        <dbReference type="ARBA" id="ARBA00022679"/>
    </source>
</evidence>
<dbReference type="PANTHER" id="PTHR30175:SF1">
    <property type="entry name" value="PTS SYSTEM ARBUTIN-, CELLOBIOSE-, AND SALICIN-SPECIFIC EIIBC COMPONENT-RELATED"/>
    <property type="match status" value="1"/>
</dbReference>
<dbReference type="GO" id="GO:0005886">
    <property type="term" value="C:plasma membrane"/>
    <property type="evidence" value="ECO:0007669"/>
    <property type="project" value="UniProtKB-SubCell"/>
</dbReference>
<reference evidence="15 16" key="1">
    <citation type="submission" date="2023-01" db="EMBL/GenBank/DDBJ databases">
        <title>Genome sequence resource and annotation of Enterobacter ludwigii, an economically important pathogen of seedling wilt with strawberry.</title>
        <authorList>
            <person name="Xie Y."/>
        </authorList>
    </citation>
    <scope>NUCLEOTIDE SEQUENCE [LARGE SCALE GENOMIC DNA]</scope>
    <source>
        <strain evidence="15 16">CM-TZ4</strain>
        <plasmid evidence="15 16">unnamed1</plasmid>
    </source>
</reference>
<evidence type="ECO:0000256" key="10">
    <source>
        <dbReference type="ARBA" id="ARBA00023136"/>
    </source>
</evidence>
<evidence type="ECO:0000313" key="16">
    <source>
        <dbReference type="Proteomes" id="UP001210538"/>
    </source>
</evidence>
<keyword evidence="9 12" id="KW-1133">Transmembrane helix</keyword>
<keyword evidence="2" id="KW-0813">Transport</keyword>
<dbReference type="GO" id="GO:0016301">
    <property type="term" value="F:kinase activity"/>
    <property type="evidence" value="ECO:0007669"/>
    <property type="project" value="UniProtKB-KW"/>
</dbReference>
<feature type="transmembrane region" description="Helical" evidence="12">
    <location>
        <begin position="147"/>
        <end position="168"/>
    </location>
</feature>
<gene>
    <name evidence="15" type="ORF">PHA72_26990</name>
</gene>
<evidence type="ECO:0000256" key="12">
    <source>
        <dbReference type="SAM" id="Phobius"/>
    </source>
</evidence>
<evidence type="ECO:0000256" key="3">
    <source>
        <dbReference type="ARBA" id="ARBA00022475"/>
    </source>
</evidence>
<sequence>MITKYEVQSIIEELGGKENIQDYFHCATRLRFNLFEPNKANIEALKKISSILAVIQASGQCQLIIGNNVSSYYQKVVEVLGSSPPPANQNEEVSPPTQERLINRLFAFISGSFLPLIGLLAAAGLLRAGVILLGKVDALNGSDTLKILSFLAEAPFYFLPVLLGVTIAKKLKSNELTGAVTGAVILYPGFTPMVGEKLSFLSLPLWILNYGGGVFPMFLAIPLAWKIETVLKKRIPESIQLFSVPFLTLLIVVPATLLLLGPFGTIVGDYLATGILFIISLNGIISGMVIGAVYSFIVLFGLQWSLMPIILSNIAQGGDPIYALGGMSAIAQMGVALGILLKTRDAKTKELAASAFFPALISGVTEPILYGLIIPNRKAVLYIILAGAVGGAINGYYHITINSPVFSSLLAIPTASSYIVYASALFSTLFTGAVLVLLFGYKSRP</sequence>
<evidence type="ECO:0000259" key="13">
    <source>
        <dbReference type="PROSITE" id="PS51098"/>
    </source>
</evidence>
<feature type="transmembrane region" description="Helical" evidence="12">
    <location>
        <begin position="207"/>
        <end position="227"/>
    </location>
</feature>
<evidence type="ECO:0000256" key="2">
    <source>
        <dbReference type="ARBA" id="ARBA00022448"/>
    </source>
</evidence>
<proteinExistence type="predicted"/>
<dbReference type="GO" id="GO:0009401">
    <property type="term" value="P:phosphoenolpyruvate-dependent sugar phosphotransferase system"/>
    <property type="evidence" value="ECO:0007669"/>
    <property type="project" value="UniProtKB-KW"/>
</dbReference>
<dbReference type="SUPFAM" id="SSF55604">
    <property type="entry name" value="Glucose permease domain IIB"/>
    <property type="match status" value="1"/>
</dbReference>
<comment type="subcellular location">
    <subcellularLocation>
        <location evidence="1">Cell membrane</location>
        <topology evidence="1">Multi-pass membrane protein</topology>
    </subcellularLocation>
</comment>
<keyword evidence="15" id="KW-0614">Plasmid</keyword>
<dbReference type="Pfam" id="PF00367">
    <property type="entry name" value="PTS_EIIB"/>
    <property type="match status" value="1"/>
</dbReference>
<keyword evidence="8" id="KW-0418">Kinase</keyword>
<dbReference type="GO" id="GO:0008982">
    <property type="term" value="F:protein-N(PI)-phosphohistidine-sugar phosphotransferase activity"/>
    <property type="evidence" value="ECO:0007669"/>
    <property type="project" value="InterPro"/>
</dbReference>
<dbReference type="AlphaFoldDB" id="A0AAX3LI93"/>
<keyword evidence="16" id="KW-1185">Reference proteome</keyword>
<evidence type="ECO:0000256" key="11">
    <source>
        <dbReference type="PROSITE-ProRule" id="PRU00421"/>
    </source>
</evidence>
<feature type="transmembrane region" description="Helical" evidence="12">
    <location>
        <begin position="353"/>
        <end position="373"/>
    </location>
</feature>
<dbReference type="PROSITE" id="PS01035">
    <property type="entry name" value="PTS_EIIB_TYPE_1_CYS"/>
    <property type="match status" value="1"/>
</dbReference>
<evidence type="ECO:0000256" key="8">
    <source>
        <dbReference type="ARBA" id="ARBA00022777"/>
    </source>
</evidence>
<dbReference type="PROSITE" id="PS51103">
    <property type="entry name" value="PTS_EIIC_TYPE_1"/>
    <property type="match status" value="1"/>
</dbReference>
<dbReference type="EMBL" id="CP116348">
    <property type="protein sequence ID" value="WCE15980.1"/>
    <property type="molecule type" value="Genomic_DNA"/>
</dbReference>
<keyword evidence="6" id="KW-0598">Phosphotransferase system</keyword>
<dbReference type="InterPro" id="IPR001996">
    <property type="entry name" value="PTS_IIB_1"/>
</dbReference>
<evidence type="ECO:0000259" key="14">
    <source>
        <dbReference type="PROSITE" id="PS51103"/>
    </source>
</evidence>
<feature type="domain" description="PTS EIIB type-1" evidence="13">
    <location>
        <begin position="4"/>
        <end position="86"/>
    </location>
</feature>
<name>A0AAX3LI93_9ENTR</name>
<keyword evidence="4" id="KW-0762">Sugar transport</keyword>
<keyword evidence="3" id="KW-1003">Cell membrane</keyword>
<dbReference type="Pfam" id="PF02378">
    <property type="entry name" value="PTS_EIIC"/>
    <property type="match status" value="1"/>
</dbReference>
<evidence type="ECO:0000256" key="9">
    <source>
        <dbReference type="ARBA" id="ARBA00022989"/>
    </source>
</evidence>
<protein>
    <submittedName>
        <fullName evidence="15">PTS transporter subunit EIIC</fullName>
    </submittedName>
</protein>
<keyword evidence="10 12" id="KW-0472">Membrane</keyword>
<dbReference type="RefSeq" id="WP_265217156.1">
    <property type="nucleotide sequence ID" value="NZ_CP116348.1"/>
</dbReference>
<geneLocation type="plasmid" evidence="15 16">
    <name>unnamed1</name>
</geneLocation>
<feature type="transmembrane region" description="Helical" evidence="12">
    <location>
        <begin position="175"/>
        <end position="195"/>
    </location>
</feature>
<organism evidence="15 16">
    <name type="scientific">Enterobacter ludwigii</name>
    <dbReference type="NCBI Taxonomy" id="299767"/>
    <lineage>
        <taxon>Bacteria</taxon>
        <taxon>Pseudomonadati</taxon>
        <taxon>Pseudomonadota</taxon>
        <taxon>Gammaproteobacteria</taxon>
        <taxon>Enterobacterales</taxon>
        <taxon>Enterobacteriaceae</taxon>
        <taxon>Enterobacter</taxon>
        <taxon>Enterobacter cloacae complex</taxon>
    </lineage>
</organism>
<evidence type="ECO:0000256" key="7">
    <source>
        <dbReference type="ARBA" id="ARBA00022692"/>
    </source>
</evidence>
<evidence type="ECO:0000256" key="1">
    <source>
        <dbReference type="ARBA" id="ARBA00004651"/>
    </source>
</evidence>
<dbReference type="InterPro" id="IPR018113">
    <property type="entry name" value="PTrfase_EIIB_Cys"/>
</dbReference>
<feature type="domain" description="PTS EIIC type-1" evidence="14">
    <location>
        <begin position="107"/>
        <end position="445"/>
    </location>
</feature>
<dbReference type="PROSITE" id="PS51098">
    <property type="entry name" value="PTS_EIIB_TYPE_1"/>
    <property type="match status" value="1"/>
</dbReference>
<evidence type="ECO:0000256" key="6">
    <source>
        <dbReference type="ARBA" id="ARBA00022683"/>
    </source>
</evidence>